<sequence>MAENDNSALEDKIKALRQDLEAEKILVDRIKKREAEVQQELILMKKIISLEMAKRAKNESSQNKNEEIQ</sequence>
<protein>
    <submittedName>
        <fullName evidence="3">Uncharacterized protein</fullName>
    </submittedName>
</protein>
<organism evidence="2 3">
    <name type="scientific">Romanomermis culicivorax</name>
    <name type="common">Nematode worm</name>
    <dbReference type="NCBI Taxonomy" id="13658"/>
    <lineage>
        <taxon>Eukaryota</taxon>
        <taxon>Metazoa</taxon>
        <taxon>Ecdysozoa</taxon>
        <taxon>Nematoda</taxon>
        <taxon>Enoplea</taxon>
        <taxon>Dorylaimia</taxon>
        <taxon>Mermithida</taxon>
        <taxon>Mermithoidea</taxon>
        <taxon>Mermithidae</taxon>
        <taxon>Romanomermis</taxon>
    </lineage>
</organism>
<dbReference type="WBParaSite" id="nRc.2.0.1.t09070-RA">
    <property type="protein sequence ID" value="nRc.2.0.1.t09070-RA"/>
    <property type="gene ID" value="nRc.2.0.1.g09070"/>
</dbReference>
<feature type="coiled-coil region" evidence="1">
    <location>
        <begin position="6"/>
        <end position="40"/>
    </location>
</feature>
<reference evidence="3" key="1">
    <citation type="submission" date="2022-11" db="UniProtKB">
        <authorList>
            <consortium name="WormBaseParasite"/>
        </authorList>
    </citation>
    <scope>IDENTIFICATION</scope>
</reference>
<name>A0A915I5E7_ROMCU</name>
<evidence type="ECO:0000313" key="3">
    <source>
        <dbReference type="WBParaSite" id="nRc.2.0.1.t09070-RA"/>
    </source>
</evidence>
<proteinExistence type="predicted"/>
<dbReference type="Proteomes" id="UP000887565">
    <property type="component" value="Unplaced"/>
</dbReference>
<dbReference type="AlphaFoldDB" id="A0A915I5E7"/>
<accession>A0A915I5E7</accession>
<keyword evidence="2" id="KW-1185">Reference proteome</keyword>
<evidence type="ECO:0000313" key="2">
    <source>
        <dbReference type="Proteomes" id="UP000887565"/>
    </source>
</evidence>
<evidence type="ECO:0000256" key="1">
    <source>
        <dbReference type="SAM" id="Coils"/>
    </source>
</evidence>
<keyword evidence="1" id="KW-0175">Coiled coil</keyword>